<feature type="domain" description="HTH gntR-type" evidence="4">
    <location>
        <begin position="3"/>
        <end position="70"/>
    </location>
</feature>
<dbReference type="InterPro" id="IPR036390">
    <property type="entry name" value="WH_DNA-bd_sf"/>
</dbReference>
<dbReference type="AlphaFoldDB" id="A0A1L3MTW3"/>
<keyword evidence="2" id="KW-0238">DNA-binding</keyword>
<dbReference type="KEGG" id="bwh:A9C19_14125"/>
<dbReference type="InterPro" id="IPR000524">
    <property type="entry name" value="Tscrpt_reg_HTH_GntR"/>
</dbReference>
<name>A0A1L3MTW3_9BACI</name>
<dbReference type="SUPFAM" id="SSF48008">
    <property type="entry name" value="GntR ligand-binding domain-like"/>
    <property type="match status" value="1"/>
</dbReference>
<keyword evidence="6" id="KW-1185">Reference proteome</keyword>
<sequence>MKKSMEQFVYTTITEAIVKRKLAPGTQLIEMSIAEQLNVSRTPVRNAIKRLENDGFINVIPNRGAFVIHPSLEEMAQAYFIRKELELISVREGFPLMTTHHTDKMSALIQQEKKALNESNIMAYLEINKQFHMVMANACGNKFLTDYLDKILNQIDLYLLIYNAIHELEKEFDTGWEEHTDLVEAIKTNDMEAYQSILIKHLDFSLEELKFNTMNYKPLANLF</sequence>
<dbReference type="EMBL" id="CP016020">
    <property type="protein sequence ID" value="APH05777.1"/>
    <property type="molecule type" value="Genomic_DNA"/>
</dbReference>
<dbReference type="InterPro" id="IPR036388">
    <property type="entry name" value="WH-like_DNA-bd_sf"/>
</dbReference>
<dbReference type="Pfam" id="PF00392">
    <property type="entry name" value="GntR"/>
    <property type="match status" value="1"/>
</dbReference>
<evidence type="ECO:0000259" key="4">
    <source>
        <dbReference type="PROSITE" id="PS50949"/>
    </source>
</evidence>
<dbReference type="Proteomes" id="UP000181936">
    <property type="component" value="Chromosome"/>
</dbReference>
<dbReference type="GO" id="GO:0003700">
    <property type="term" value="F:DNA-binding transcription factor activity"/>
    <property type="evidence" value="ECO:0007669"/>
    <property type="project" value="InterPro"/>
</dbReference>
<evidence type="ECO:0000256" key="2">
    <source>
        <dbReference type="ARBA" id="ARBA00023125"/>
    </source>
</evidence>
<dbReference type="PANTHER" id="PTHR43537:SF45">
    <property type="entry name" value="GNTR FAMILY REGULATORY PROTEIN"/>
    <property type="match status" value="1"/>
</dbReference>
<dbReference type="OrthoDB" id="574518at2"/>
<dbReference type="InterPro" id="IPR008920">
    <property type="entry name" value="TF_FadR/GntR_C"/>
</dbReference>
<evidence type="ECO:0000256" key="1">
    <source>
        <dbReference type="ARBA" id="ARBA00023015"/>
    </source>
</evidence>
<evidence type="ECO:0000313" key="6">
    <source>
        <dbReference type="Proteomes" id="UP000181936"/>
    </source>
</evidence>
<protein>
    <recommendedName>
        <fullName evidence="4">HTH gntR-type domain-containing protein</fullName>
    </recommendedName>
</protein>
<proteinExistence type="predicted"/>
<evidence type="ECO:0000313" key="5">
    <source>
        <dbReference type="EMBL" id="APH05777.1"/>
    </source>
</evidence>
<dbReference type="RefSeq" id="WP_072580570.1">
    <property type="nucleotide sequence ID" value="NZ_CP016020.1"/>
</dbReference>
<dbReference type="STRING" id="1547283.A9C19_14125"/>
<dbReference type="Gene3D" id="1.20.120.530">
    <property type="entry name" value="GntR ligand-binding domain-like"/>
    <property type="match status" value="1"/>
</dbReference>
<dbReference type="InterPro" id="IPR011711">
    <property type="entry name" value="GntR_C"/>
</dbReference>
<dbReference type="PRINTS" id="PR00035">
    <property type="entry name" value="HTHGNTR"/>
</dbReference>
<dbReference type="SMART" id="SM00895">
    <property type="entry name" value="FCD"/>
    <property type="match status" value="1"/>
</dbReference>
<dbReference type="SUPFAM" id="SSF46785">
    <property type="entry name" value="Winged helix' DNA-binding domain"/>
    <property type="match status" value="1"/>
</dbReference>
<dbReference type="GO" id="GO:0003677">
    <property type="term" value="F:DNA binding"/>
    <property type="evidence" value="ECO:0007669"/>
    <property type="project" value="UniProtKB-KW"/>
</dbReference>
<evidence type="ECO:0000256" key="3">
    <source>
        <dbReference type="ARBA" id="ARBA00023163"/>
    </source>
</evidence>
<dbReference type="CDD" id="cd07377">
    <property type="entry name" value="WHTH_GntR"/>
    <property type="match status" value="1"/>
</dbReference>
<dbReference type="Pfam" id="PF07729">
    <property type="entry name" value="FCD"/>
    <property type="match status" value="1"/>
</dbReference>
<dbReference type="PANTHER" id="PTHR43537">
    <property type="entry name" value="TRANSCRIPTIONAL REGULATOR, GNTR FAMILY"/>
    <property type="match status" value="1"/>
</dbReference>
<reference evidence="5 6" key="1">
    <citation type="journal article" date="2016" name="Sci. Rep.">
        <title>Complete genome sequence and transcriptomic analysis of a novel marine strain Bacillus weihaiensis reveals the mechanism of brown algae degradation.</title>
        <authorList>
            <person name="Zhu Y."/>
            <person name="Chen P."/>
            <person name="Bao Y."/>
            <person name="Men Y."/>
            <person name="Zeng Y."/>
            <person name="Yang J."/>
            <person name="Sun J."/>
            <person name="Sun Y."/>
        </authorList>
    </citation>
    <scope>NUCLEOTIDE SEQUENCE [LARGE SCALE GENOMIC DNA]</scope>
    <source>
        <strain evidence="5 6">Alg07</strain>
    </source>
</reference>
<organism evidence="5 6">
    <name type="scientific">Bacillus weihaiensis</name>
    <dbReference type="NCBI Taxonomy" id="1547283"/>
    <lineage>
        <taxon>Bacteria</taxon>
        <taxon>Bacillati</taxon>
        <taxon>Bacillota</taxon>
        <taxon>Bacilli</taxon>
        <taxon>Bacillales</taxon>
        <taxon>Bacillaceae</taxon>
        <taxon>Bacillus</taxon>
    </lineage>
</organism>
<keyword evidence="1" id="KW-0805">Transcription regulation</keyword>
<accession>A0A1L3MTW3</accession>
<gene>
    <name evidence="5" type="ORF">A9C19_14125</name>
</gene>
<keyword evidence="3" id="KW-0804">Transcription</keyword>
<dbReference type="PROSITE" id="PS50949">
    <property type="entry name" value="HTH_GNTR"/>
    <property type="match status" value="1"/>
</dbReference>
<dbReference type="SMART" id="SM00345">
    <property type="entry name" value="HTH_GNTR"/>
    <property type="match status" value="1"/>
</dbReference>
<dbReference type="Gene3D" id="1.10.10.10">
    <property type="entry name" value="Winged helix-like DNA-binding domain superfamily/Winged helix DNA-binding domain"/>
    <property type="match status" value="1"/>
</dbReference>